<organism evidence="1 2">
    <name type="scientific">Bradyrhizobium retamae</name>
    <dbReference type="NCBI Taxonomy" id="1300035"/>
    <lineage>
        <taxon>Bacteria</taxon>
        <taxon>Pseudomonadati</taxon>
        <taxon>Pseudomonadota</taxon>
        <taxon>Alphaproteobacteria</taxon>
        <taxon>Hyphomicrobiales</taxon>
        <taxon>Nitrobacteraceae</taxon>
        <taxon>Bradyrhizobium</taxon>
    </lineage>
</organism>
<accession>A0A0R3MQD8</accession>
<protein>
    <submittedName>
        <fullName evidence="1">Uncharacterized protein</fullName>
    </submittedName>
</protein>
<dbReference type="RefSeq" id="WP_057845809.1">
    <property type="nucleotide sequence ID" value="NZ_LLYA01000170.1"/>
</dbReference>
<dbReference type="Proteomes" id="UP000052023">
    <property type="component" value="Unassembled WGS sequence"/>
</dbReference>
<comment type="caution">
    <text evidence="1">The sequence shown here is derived from an EMBL/GenBank/DDBJ whole genome shotgun (WGS) entry which is preliminary data.</text>
</comment>
<name>A0A0R3MQD8_9BRAD</name>
<gene>
    <name evidence="1" type="ORF">CQ13_07725</name>
</gene>
<proteinExistence type="predicted"/>
<keyword evidence="2" id="KW-1185">Reference proteome</keyword>
<dbReference type="OrthoDB" id="8262272at2"/>
<evidence type="ECO:0000313" key="1">
    <source>
        <dbReference type="EMBL" id="KRR21916.1"/>
    </source>
</evidence>
<evidence type="ECO:0000313" key="2">
    <source>
        <dbReference type="Proteomes" id="UP000052023"/>
    </source>
</evidence>
<reference evidence="1 2" key="1">
    <citation type="submission" date="2014-03" db="EMBL/GenBank/DDBJ databases">
        <title>Bradyrhizobium valentinum sp. nov., isolated from effective nodules of Lupinus mariae-josephae, a lupine endemic of basic-lime soils in Eastern Spain.</title>
        <authorList>
            <person name="Duran D."/>
            <person name="Rey L."/>
            <person name="Navarro A."/>
            <person name="Busquets A."/>
            <person name="Imperial J."/>
            <person name="Ruiz-Argueso T."/>
        </authorList>
    </citation>
    <scope>NUCLEOTIDE SEQUENCE [LARGE SCALE GENOMIC DNA]</scope>
    <source>
        <strain evidence="1 2">Ro19</strain>
    </source>
</reference>
<dbReference type="EMBL" id="LLYA01000170">
    <property type="protein sequence ID" value="KRR21916.1"/>
    <property type="molecule type" value="Genomic_DNA"/>
</dbReference>
<sequence>MSEIESEIERLNGELFAYRAMLFYFLQRFAPHGPTIVRQAFDDAANHAEDATIRFGKKASPLHLAKALEIIEDFRSQIVPEQGKSGPFPPTP</sequence>
<dbReference type="AlphaFoldDB" id="A0A0R3MQD8"/>